<dbReference type="NCBIfam" id="TIGR00229">
    <property type="entry name" value="sensory_box"/>
    <property type="match status" value="5"/>
</dbReference>
<dbReference type="RefSeq" id="WP_200592411.1">
    <property type="nucleotide sequence ID" value="NZ_JAEPBG010000005.1"/>
</dbReference>
<proteinExistence type="predicted"/>
<dbReference type="SMART" id="SM00052">
    <property type="entry name" value="EAL"/>
    <property type="match status" value="1"/>
</dbReference>
<dbReference type="EMBL" id="JAEPBG010000005">
    <property type="protein sequence ID" value="MBK4735629.1"/>
    <property type="molecule type" value="Genomic_DNA"/>
</dbReference>
<dbReference type="Gene3D" id="3.30.70.270">
    <property type="match status" value="1"/>
</dbReference>
<feature type="domain" description="PAS" evidence="2">
    <location>
        <begin position="180"/>
        <end position="229"/>
    </location>
</feature>
<dbReference type="GO" id="GO:0071111">
    <property type="term" value="F:cyclic-guanylate-specific phosphodiesterase activity"/>
    <property type="evidence" value="ECO:0007669"/>
    <property type="project" value="UniProtKB-EC"/>
</dbReference>
<feature type="domain" description="PAC" evidence="3">
    <location>
        <begin position="106"/>
        <end position="158"/>
    </location>
</feature>
<dbReference type="GO" id="GO:0071732">
    <property type="term" value="P:cellular response to nitric oxide"/>
    <property type="evidence" value="ECO:0007669"/>
    <property type="project" value="UniProtKB-ARBA"/>
</dbReference>
<feature type="domain" description="PAC" evidence="3">
    <location>
        <begin position="843"/>
        <end position="895"/>
    </location>
</feature>
<dbReference type="Proteomes" id="UP000622890">
    <property type="component" value="Unassembled WGS sequence"/>
</dbReference>
<dbReference type="SUPFAM" id="SSF55073">
    <property type="entry name" value="Nucleotide cyclase"/>
    <property type="match status" value="1"/>
</dbReference>
<organism evidence="6 7">
    <name type="scientific">Noviherbaspirillum pedocola</name>
    <dbReference type="NCBI Taxonomy" id="2801341"/>
    <lineage>
        <taxon>Bacteria</taxon>
        <taxon>Pseudomonadati</taxon>
        <taxon>Pseudomonadota</taxon>
        <taxon>Betaproteobacteria</taxon>
        <taxon>Burkholderiales</taxon>
        <taxon>Oxalobacteraceae</taxon>
        <taxon>Noviherbaspirillum</taxon>
    </lineage>
</organism>
<dbReference type="InterPro" id="IPR052155">
    <property type="entry name" value="Biofilm_reg_signaling"/>
</dbReference>
<feature type="domain" description="PAS" evidence="2">
    <location>
        <begin position="652"/>
        <end position="697"/>
    </location>
</feature>
<dbReference type="FunFam" id="3.20.20.450:FF:000001">
    <property type="entry name" value="Cyclic di-GMP phosphodiesterase yahA"/>
    <property type="match status" value="1"/>
</dbReference>
<dbReference type="GO" id="GO:0006355">
    <property type="term" value="P:regulation of DNA-templated transcription"/>
    <property type="evidence" value="ECO:0007669"/>
    <property type="project" value="InterPro"/>
</dbReference>
<evidence type="ECO:0000259" key="4">
    <source>
        <dbReference type="PROSITE" id="PS50883"/>
    </source>
</evidence>
<dbReference type="CDD" id="cd01948">
    <property type="entry name" value="EAL"/>
    <property type="match status" value="1"/>
</dbReference>
<dbReference type="CDD" id="cd01949">
    <property type="entry name" value="GGDEF"/>
    <property type="match status" value="1"/>
</dbReference>
<dbReference type="SMART" id="SM00091">
    <property type="entry name" value="PAS"/>
    <property type="match status" value="7"/>
</dbReference>
<dbReference type="InterPro" id="IPR013767">
    <property type="entry name" value="PAS_fold"/>
</dbReference>
<dbReference type="SMART" id="SM00267">
    <property type="entry name" value="GGDEF"/>
    <property type="match status" value="1"/>
</dbReference>
<comment type="catalytic activity">
    <reaction evidence="1">
        <text>3',3'-c-di-GMP + H2O = 5'-phosphoguanylyl(3'-&gt;5')guanosine + H(+)</text>
        <dbReference type="Rhea" id="RHEA:24902"/>
        <dbReference type="ChEBI" id="CHEBI:15377"/>
        <dbReference type="ChEBI" id="CHEBI:15378"/>
        <dbReference type="ChEBI" id="CHEBI:58754"/>
        <dbReference type="ChEBI" id="CHEBI:58805"/>
        <dbReference type="EC" id="3.1.4.52"/>
    </reaction>
    <physiologicalReaction direction="left-to-right" evidence="1">
        <dbReference type="Rhea" id="RHEA:24903"/>
    </physiologicalReaction>
</comment>
<dbReference type="InterPro" id="IPR013655">
    <property type="entry name" value="PAS_fold_3"/>
</dbReference>
<dbReference type="InterPro" id="IPR000160">
    <property type="entry name" value="GGDEF_dom"/>
</dbReference>
<dbReference type="PROSITE" id="PS50887">
    <property type="entry name" value="GGDEF"/>
    <property type="match status" value="1"/>
</dbReference>
<dbReference type="Pfam" id="PF08447">
    <property type="entry name" value="PAS_3"/>
    <property type="match status" value="2"/>
</dbReference>
<reference evidence="6" key="1">
    <citation type="submission" date="2021-01" db="EMBL/GenBank/DDBJ databases">
        <title>Genome sequence of strain Noviherbaspirillum sp. DKR-6.</title>
        <authorList>
            <person name="Chaudhary D.K."/>
        </authorList>
    </citation>
    <scope>NUCLEOTIDE SEQUENCE</scope>
    <source>
        <strain evidence="6">DKR-6</strain>
    </source>
</reference>
<dbReference type="PROSITE" id="PS50883">
    <property type="entry name" value="EAL"/>
    <property type="match status" value="1"/>
</dbReference>
<gene>
    <name evidence="6" type="ORF">JJB74_13480</name>
</gene>
<dbReference type="CDD" id="cd00130">
    <property type="entry name" value="PAS"/>
    <property type="match status" value="7"/>
</dbReference>
<sequence length="1334" mass="147854">MLTATVVCHALDAPMTKHNESLTAIPAPAGAAQAEAPLQALADDASTILWRSDAHHVCVWMNPSAVARLPGQKLPAMSAWLHHVHPDDRDRVASTFAAARERLAEYQIEYRVLTSAGAPRWVRSISAPRTDAAGNFEGYSGVLTDCSAERSVRMAALLQATDPPLLHESTSDLVGQYLNDGSFTYASPSHLPVLGYEPTELIGRSARDLVHPEDMALLDADLARQTTSGAVGAPLEIRVRHSNGHYRWFSIKTRALLDPERRERIGSIGVLRDINDERAAREELALREERFRSLIALSSDWYWETDAQHRFSFLPVRDSGAGGPRPQDVLGRTRGELVSDESDPGFQELQARLAARASFRDIRYPVRTPSGGRRYACISGEPMIVDGVFRGYRGVGRDVSAEMETARRLAQLADENRALVENSPDIIALLDKDGAFLRVNGAAADILGYAPQALIGRHYAELLPPDERARVAAVDAKMRAGAGIIGDFECRGRRSDGREIWLSVSARWLANAKVLHVTARDVTERYRSSAELQASRDRLDVMLESVGDAFFALDREWRVTYANRKAAAFVGTTPEEGVGKLLWEVAPEMPESEVFPRYLEAMQTRQTVFFEAWWAPAARWVETRIYPSEDGLSVYFHDITAKREAQDRLERSEKRFRNLFDHAGDSILIIDRELAIQDANERACAHLGYERHELLARRVSDIAAVFNIRGDMLAELQPGQSRMVRTVARHASGSTFPVEVHLSCFEEDGKPLVQAIARDMTASEQAQRALRQSEQHLRDILAMTPSGYLRADGESIMTEVNPALCELSGYPREALIGSHMSLLFSACPWKGALQIPHGPTSAHGMEATILHRDGHEMHVLFNGSIRRDEHGLATSLTGFITDITERKGVELRLRELATHDTLTGLPNRTMLHERLAGLLDSAPRDASMAVLMIDLDRFKEVNDSFGHEAGDLLLREAARRLQSAVREGDMVARLGGDEFVVIAHCAMRRESARAVAQKLVATLAAPIDIAGVEVLVGASIGIAMYPEDGSAKQSLLQSADTAMYRAKAAGRNGYCFFDAEMTLAARTRMTLELSLRRALDRGEFELHYQPRMDLKTMSIVGMEALIRWNHPELGRVPPMQFIPLAEERGHIEAIGHWVLREACEQTRRLMGRVGRPLRLSVNLSARQLRCGDLVQQVRAVLAETRLPPSLLELELTESALIEDVERSAAMLRELKALGIQLAVDDFGTGYSALAYLRRFPLDVLKLDRSFVMQQESGVSSFEFVKAFVDMAHALKLSVVAEGVETGEVLQFLRNVACDEAQGYLLARPAPLAEFEGYLMQAATGAQGEVNRRKA</sequence>
<dbReference type="InterPro" id="IPR043128">
    <property type="entry name" value="Rev_trsase/Diguanyl_cyclase"/>
</dbReference>
<dbReference type="Gene3D" id="3.30.450.20">
    <property type="entry name" value="PAS domain"/>
    <property type="match status" value="7"/>
</dbReference>
<dbReference type="Pfam" id="PF08448">
    <property type="entry name" value="PAS_4"/>
    <property type="match status" value="2"/>
</dbReference>
<feature type="domain" description="PAS" evidence="2">
    <location>
        <begin position="535"/>
        <end position="580"/>
    </location>
</feature>
<dbReference type="NCBIfam" id="TIGR00254">
    <property type="entry name" value="GGDEF"/>
    <property type="match status" value="1"/>
</dbReference>
<feature type="domain" description="GGDEF" evidence="5">
    <location>
        <begin position="926"/>
        <end position="1059"/>
    </location>
</feature>
<feature type="domain" description="PAS" evidence="2">
    <location>
        <begin position="773"/>
        <end position="817"/>
    </location>
</feature>
<evidence type="ECO:0000259" key="2">
    <source>
        <dbReference type="PROSITE" id="PS50112"/>
    </source>
</evidence>
<dbReference type="FunFam" id="3.30.70.270:FF:000001">
    <property type="entry name" value="Diguanylate cyclase domain protein"/>
    <property type="match status" value="1"/>
</dbReference>
<dbReference type="SUPFAM" id="SSF141868">
    <property type="entry name" value="EAL domain-like"/>
    <property type="match status" value="1"/>
</dbReference>
<accession>A0A934SZL5</accession>
<dbReference type="InterPro" id="IPR000700">
    <property type="entry name" value="PAS-assoc_C"/>
</dbReference>
<dbReference type="Gene3D" id="3.20.20.450">
    <property type="entry name" value="EAL domain"/>
    <property type="match status" value="1"/>
</dbReference>
<comment type="caution">
    <text evidence="6">The sequence shown here is derived from an EMBL/GenBank/DDBJ whole genome shotgun (WGS) entry which is preliminary data.</text>
</comment>
<dbReference type="PROSITE" id="PS50112">
    <property type="entry name" value="PAS"/>
    <property type="match status" value="5"/>
</dbReference>
<feature type="domain" description="PAC" evidence="3">
    <location>
        <begin position="233"/>
        <end position="286"/>
    </location>
</feature>
<evidence type="ECO:0000256" key="1">
    <source>
        <dbReference type="ARBA" id="ARBA00051114"/>
    </source>
</evidence>
<evidence type="ECO:0000313" key="6">
    <source>
        <dbReference type="EMBL" id="MBK4735629.1"/>
    </source>
</evidence>
<dbReference type="PROSITE" id="PS50113">
    <property type="entry name" value="PAC"/>
    <property type="match status" value="3"/>
</dbReference>
<protein>
    <submittedName>
        <fullName evidence="6">PAS domain S-box protein</fullName>
    </submittedName>
</protein>
<dbReference type="InterPro" id="IPR001610">
    <property type="entry name" value="PAC"/>
</dbReference>
<keyword evidence="7" id="KW-1185">Reference proteome</keyword>
<dbReference type="InterPro" id="IPR013656">
    <property type="entry name" value="PAS_4"/>
</dbReference>
<evidence type="ECO:0000259" key="5">
    <source>
        <dbReference type="PROSITE" id="PS50887"/>
    </source>
</evidence>
<dbReference type="InterPro" id="IPR029787">
    <property type="entry name" value="Nucleotide_cyclase"/>
</dbReference>
<feature type="domain" description="PAS" evidence="2">
    <location>
        <begin position="412"/>
        <end position="471"/>
    </location>
</feature>
<dbReference type="InterPro" id="IPR035919">
    <property type="entry name" value="EAL_sf"/>
</dbReference>
<dbReference type="InterPro" id="IPR000014">
    <property type="entry name" value="PAS"/>
</dbReference>
<dbReference type="SMART" id="SM00086">
    <property type="entry name" value="PAC"/>
    <property type="match status" value="6"/>
</dbReference>
<dbReference type="InterPro" id="IPR035965">
    <property type="entry name" value="PAS-like_dom_sf"/>
</dbReference>
<dbReference type="Pfam" id="PF00989">
    <property type="entry name" value="PAS"/>
    <property type="match status" value="1"/>
</dbReference>
<evidence type="ECO:0000259" key="3">
    <source>
        <dbReference type="PROSITE" id="PS50113"/>
    </source>
</evidence>
<name>A0A934SZL5_9BURK</name>
<dbReference type="PANTHER" id="PTHR44757">
    <property type="entry name" value="DIGUANYLATE CYCLASE DGCP"/>
    <property type="match status" value="1"/>
</dbReference>
<dbReference type="SUPFAM" id="SSF55785">
    <property type="entry name" value="PYP-like sensor domain (PAS domain)"/>
    <property type="match status" value="7"/>
</dbReference>
<dbReference type="Pfam" id="PF00990">
    <property type="entry name" value="GGDEF"/>
    <property type="match status" value="1"/>
</dbReference>
<dbReference type="Pfam" id="PF13426">
    <property type="entry name" value="PAS_9"/>
    <property type="match status" value="1"/>
</dbReference>
<dbReference type="InterPro" id="IPR001633">
    <property type="entry name" value="EAL_dom"/>
</dbReference>
<feature type="domain" description="EAL" evidence="4">
    <location>
        <begin position="1068"/>
        <end position="1322"/>
    </location>
</feature>
<dbReference type="Pfam" id="PF00563">
    <property type="entry name" value="EAL"/>
    <property type="match status" value="1"/>
</dbReference>
<dbReference type="PANTHER" id="PTHR44757:SF2">
    <property type="entry name" value="BIOFILM ARCHITECTURE MAINTENANCE PROTEIN MBAA"/>
    <property type="match status" value="1"/>
</dbReference>
<evidence type="ECO:0000313" key="7">
    <source>
        <dbReference type="Proteomes" id="UP000622890"/>
    </source>
</evidence>